<keyword evidence="1" id="KW-0732">Signal</keyword>
<accession>A0A538SPV6</accession>
<dbReference type="InterPro" id="IPR027843">
    <property type="entry name" value="DUF4440"/>
</dbReference>
<dbReference type="SUPFAM" id="SSF54427">
    <property type="entry name" value="NTF2-like"/>
    <property type="match status" value="1"/>
</dbReference>
<dbReference type="Gene3D" id="3.10.450.50">
    <property type="match status" value="1"/>
</dbReference>
<comment type="caution">
    <text evidence="3">The sequence shown here is derived from an EMBL/GenBank/DDBJ whole genome shotgun (WGS) entry which is preliminary data.</text>
</comment>
<dbReference type="InterPro" id="IPR032710">
    <property type="entry name" value="NTF2-like_dom_sf"/>
</dbReference>
<evidence type="ECO:0000259" key="2">
    <source>
        <dbReference type="Pfam" id="PF14534"/>
    </source>
</evidence>
<dbReference type="Pfam" id="PF14534">
    <property type="entry name" value="DUF4440"/>
    <property type="match status" value="1"/>
</dbReference>
<feature type="domain" description="DUF4440" evidence="2">
    <location>
        <begin position="58"/>
        <end position="164"/>
    </location>
</feature>
<dbReference type="AlphaFoldDB" id="A0A538SPV6"/>
<evidence type="ECO:0000313" key="6">
    <source>
        <dbReference type="Proteomes" id="UP000319829"/>
    </source>
</evidence>
<sequence length="182" mass="20857">MTRLPRCIVLAMRFLMAIAMLCAMGCAGTAKSPPSQHLSALDSAAVRRELQHRYDENRRAFLAKDFNAIMALRTDDFHAVTADSVLHYRAEMEQSTRALLDGIDRWISLTFEIDSLEVSGDLARAVVRQHADRIARRNDGLVHHVETWVTQREIWRRTSEGWKLSRVDSIRDQRRLIDGKAD</sequence>
<evidence type="ECO:0000313" key="5">
    <source>
        <dbReference type="Proteomes" id="UP000317366"/>
    </source>
</evidence>
<dbReference type="EMBL" id="VBOU01000086">
    <property type="protein sequence ID" value="TMQ53403.1"/>
    <property type="molecule type" value="Genomic_DNA"/>
</dbReference>
<name>A0A538SPV6_UNCEI</name>
<feature type="chain" id="PRO_5044096526" evidence="1">
    <location>
        <begin position="33"/>
        <end position="182"/>
    </location>
</feature>
<protein>
    <submittedName>
        <fullName evidence="3">Nuclear transport factor 2 family protein</fullName>
    </submittedName>
</protein>
<feature type="signal peptide" evidence="1">
    <location>
        <begin position="1"/>
        <end position="32"/>
    </location>
</feature>
<gene>
    <name evidence="3" type="ORF">E6K74_09350</name>
    <name evidence="4" type="ORF">E6K77_08140</name>
</gene>
<dbReference type="Proteomes" id="UP000317366">
    <property type="component" value="Unassembled WGS sequence"/>
</dbReference>
<dbReference type="Proteomes" id="UP000319829">
    <property type="component" value="Unassembled WGS sequence"/>
</dbReference>
<organism evidence="3 6">
    <name type="scientific">Eiseniibacteriota bacterium</name>
    <dbReference type="NCBI Taxonomy" id="2212470"/>
    <lineage>
        <taxon>Bacteria</taxon>
        <taxon>Candidatus Eiseniibacteriota</taxon>
    </lineage>
</organism>
<dbReference type="EMBL" id="VBOX01000085">
    <property type="protein sequence ID" value="TMQ62139.1"/>
    <property type="molecule type" value="Genomic_DNA"/>
</dbReference>
<evidence type="ECO:0000256" key="1">
    <source>
        <dbReference type="SAM" id="SignalP"/>
    </source>
</evidence>
<reference evidence="5 6" key="1">
    <citation type="journal article" date="2019" name="Nat. Microbiol.">
        <title>Mediterranean grassland soil C-N compound turnover is dependent on rainfall and depth, and is mediated by genomically divergent microorganisms.</title>
        <authorList>
            <person name="Diamond S."/>
            <person name="Andeer P.F."/>
            <person name="Li Z."/>
            <person name="Crits-Christoph A."/>
            <person name="Burstein D."/>
            <person name="Anantharaman K."/>
            <person name="Lane K.R."/>
            <person name="Thomas B.C."/>
            <person name="Pan C."/>
            <person name="Northen T.R."/>
            <person name="Banfield J.F."/>
        </authorList>
    </citation>
    <scope>NUCLEOTIDE SEQUENCE [LARGE SCALE GENOMIC DNA]</scope>
    <source>
        <strain evidence="3">WS_4</strain>
        <strain evidence="4">WS_7</strain>
    </source>
</reference>
<proteinExistence type="predicted"/>
<evidence type="ECO:0000313" key="3">
    <source>
        <dbReference type="EMBL" id="TMQ53403.1"/>
    </source>
</evidence>
<evidence type="ECO:0000313" key="4">
    <source>
        <dbReference type="EMBL" id="TMQ62139.1"/>
    </source>
</evidence>